<gene>
    <name evidence="3" type="ORF">TNIN_377871</name>
    <name evidence="2" type="ORF">TNIN_384771</name>
</gene>
<keyword evidence="4" id="KW-1185">Reference proteome</keyword>
<proteinExistence type="predicted"/>
<accession>A0A8X6XKW5</accession>
<keyword evidence="1" id="KW-0175">Coiled coil</keyword>
<evidence type="ECO:0000313" key="3">
    <source>
        <dbReference type="EMBL" id="GFY58621.1"/>
    </source>
</evidence>
<organism evidence="2 4">
    <name type="scientific">Trichonephila inaurata madagascariensis</name>
    <dbReference type="NCBI Taxonomy" id="2747483"/>
    <lineage>
        <taxon>Eukaryota</taxon>
        <taxon>Metazoa</taxon>
        <taxon>Ecdysozoa</taxon>
        <taxon>Arthropoda</taxon>
        <taxon>Chelicerata</taxon>
        <taxon>Arachnida</taxon>
        <taxon>Araneae</taxon>
        <taxon>Araneomorphae</taxon>
        <taxon>Entelegynae</taxon>
        <taxon>Araneoidea</taxon>
        <taxon>Nephilidae</taxon>
        <taxon>Trichonephila</taxon>
        <taxon>Trichonephila inaurata</taxon>
    </lineage>
</organism>
<evidence type="ECO:0000313" key="4">
    <source>
        <dbReference type="Proteomes" id="UP000886998"/>
    </source>
</evidence>
<evidence type="ECO:0000313" key="2">
    <source>
        <dbReference type="EMBL" id="GFY54522.1"/>
    </source>
</evidence>
<name>A0A8X6XKW5_9ARAC</name>
<sequence length="80" mass="9808">MKLRTVFDASIHDRRALEEEMRLEKERYKIMEEQKKQFLNEVQERSDEDMELSQATLYLCEKERIKRQRKLKCGNELDLS</sequence>
<comment type="caution">
    <text evidence="2">The sequence shown here is derived from an EMBL/GenBank/DDBJ whole genome shotgun (WGS) entry which is preliminary data.</text>
</comment>
<dbReference type="Proteomes" id="UP000886998">
    <property type="component" value="Unassembled WGS sequence"/>
</dbReference>
<dbReference type="EMBL" id="BMAV01009902">
    <property type="protein sequence ID" value="GFY54522.1"/>
    <property type="molecule type" value="Genomic_DNA"/>
</dbReference>
<dbReference type="AlphaFoldDB" id="A0A8X6XKW5"/>
<feature type="coiled-coil region" evidence="1">
    <location>
        <begin position="14"/>
        <end position="48"/>
    </location>
</feature>
<evidence type="ECO:0000256" key="1">
    <source>
        <dbReference type="SAM" id="Coils"/>
    </source>
</evidence>
<protein>
    <submittedName>
        <fullName evidence="2">Uncharacterized protein</fullName>
    </submittedName>
</protein>
<dbReference type="EMBL" id="BMAV01012183">
    <property type="protein sequence ID" value="GFY58621.1"/>
    <property type="molecule type" value="Genomic_DNA"/>
</dbReference>
<reference evidence="2" key="1">
    <citation type="submission" date="2020-08" db="EMBL/GenBank/DDBJ databases">
        <title>Multicomponent nature underlies the extraordinary mechanical properties of spider dragline silk.</title>
        <authorList>
            <person name="Kono N."/>
            <person name="Nakamura H."/>
            <person name="Mori M."/>
            <person name="Yoshida Y."/>
            <person name="Ohtoshi R."/>
            <person name="Malay A.D."/>
            <person name="Moran D.A.P."/>
            <person name="Tomita M."/>
            <person name="Numata K."/>
            <person name="Arakawa K."/>
        </authorList>
    </citation>
    <scope>NUCLEOTIDE SEQUENCE</scope>
</reference>